<keyword evidence="6" id="KW-0813">Transport</keyword>
<comment type="similarity">
    <text evidence="6">Belongs to the exbB/tolQ family.</text>
</comment>
<keyword evidence="6" id="KW-0653">Protein transport</keyword>
<feature type="transmembrane region" description="Helical" evidence="8">
    <location>
        <begin position="266"/>
        <end position="291"/>
    </location>
</feature>
<keyword evidence="5 8" id="KW-0472">Membrane</keyword>
<dbReference type="GO" id="GO:0017038">
    <property type="term" value="P:protein import"/>
    <property type="evidence" value="ECO:0007669"/>
    <property type="project" value="TreeGrafter"/>
</dbReference>
<evidence type="ECO:0000256" key="5">
    <source>
        <dbReference type="ARBA" id="ARBA00023136"/>
    </source>
</evidence>
<evidence type="ECO:0000256" key="9">
    <source>
        <dbReference type="SAM" id="SignalP"/>
    </source>
</evidence>
<keyword evidence="2" id="KW-1003">Cell membrane</keyword>
<comment type="subcellular location">
    <subcellularLocation>
        <location evidence="1">Cell membrane</location>
        <topology evidence="1">Multi-pass membrane protein</topology>
    </subcellularLocation>
    <subcellularLocation>
        <location evidence="6">Membrane</location>
        <topology evidence="6">Multi-pass membrane protein</topology>
    </subcellularLocation>
</comment>
<evidence type="ECO:0000259" key="10">
    <source>
        <dbReference type="Pfam" id="PF01618"/>
    </source>
</evidence>
<dbReference type="EMBL" id="CP022530">
    <property type="protein sequence ID" value="ASP39867.1"/>
    <property type="molecule type" value="Genomic_DNA"/>
</dbReference>
<feature type="domain" description="MotA/TolQ/ExbB proton channel" evidence="10">
    <location>
        <begin position="309"/>
        <end position="429"/>
    </location>
</feature>
<keyword evidence="3 8" id="KW-0812">Transmembrane</keyword>
<dbReference type="Pfam" id="PF01618">
    <property type="entry name" value="MotA_ExbB"/>
    <property type="match status" value="1"/>
</dbReference>
<name>A0A222FLH4_9GAMM</name>
<evidence type="ECO:0000256" key="7">
    <source>
        <dbReference type="SAM" id="Coils"/>
    </source>
</evidence>
<keyword evidence="4 8" id="KW-1133">Transmembrane helix</keyword>
<dbReference type="RefSeq" id="WP_094061041.1">
    <property type="nucleotide sequence ID" value="NZ_CP022530.1"/>
</dbReference>
<dbReference type="Proteomes" id="UP000202440">
    <property type="component" value="Chromosome"/>
</dbReference>
<proteinExistence type="inferred from homology"/>
<dbReference type="OrthoDB" id="4045at2"/>
<reference evidence="11 12" key="1">
    <citation type="submission" date="2017-07" db="EMBL/GenBank/DDBJ databases">
        <title>Annotated genome sequence of Bacterioplanes sanyensis isolated from Red Sea.</title>
        <authorList>
            <person name="Rehman Z.U."/>
        </authorList>
    </citation>
    <scope>NUCLEOTIDE SEQUENCE [LARGE SCALE GENOMIC DNA]</scope>
    <source>
        <strain evidence="11 12">NV9</strain>
    </source>
</reference>
<dbReference type="GO" id="GO:0005886">
    <property type="term" value="C:plasma membrane"/>
    <property type="evidence" value="ECO:0007669"/>
    <property type="project" value="UniProtKB-SubCell"/>
</dbReference>
<gene>
    <name evidence="11" type="ORF">CHH28_14825</name>
</gene>
<dbReference type="KEGG" id="bsan:CHH28_14825"/>
<evidence type="ECO:0000256" key="8">
    <source>
        <dbReference type="SAM" id="Phobius"/>
    </source>
</evidence>
<dbReference type="PIRSF" id="PIRSF037714">
    <property type="entry name" value="TolR"/>
    <property type="match status" value="1"/>
</dbReference>
<keyword evidence="12" id="KW-1185">Reference proteome</keyword>
<keyword evidence="7" id="KW-0175">Coiled coil</keyword>
<dbReference type="PANTHER" id="PTHR30625:SF11">
    <property type="entry name" value="MOTA_TOLQ_EXBB PROTON CHANNEL DOMAIN-CONTAINING PROTEIN"/>
    <property type="match status" value="1"/>
</dbReference>
<feature type="chain" id="PRO_5013347503" description="MotA/TolQ/ExbB proton channel domain-containing protein" evidence="9">
    <location>
        <begin position="20"/>
        <end position="446"/>
    </location>
</feature>
<organism evidence="11 12">
    <name type="scientific">Bacterioplanes sanyensis</name>
    <dbReference type="NCBI Taxonomy" id="1249553"/>
    <lineage>
        <taxon>Bacteria</taxon>
        <taxon>Pseudomonadati</taxon>
        <taxon>Pseudomonadota</taxon>
        <taxon>Gammaproteobacteria</taxon>
        <taxon>Oceanospirillales</taxon>
        <taxon>Oceanospirillaceae</taxon>
        <taxon>Bacterioplanes</taxon>
    </lineage>
</organism>
<accession>A0A222FLH4</accession>
<evidence type="ECO:0000256" key="3">
    <source>
        <dbReference type="ARBA" id="ARBA00022692"/>
    </source>
</evidence>
<feature type="transmembrane region" description="Helical" evidence="8">
    <location>
        <begin position="390"/>
        <end position="413"/>
    </location>
</feature>
<evidence type="ECO:0000256" key="6">
    <source>
        <dbReference type="RuleBase" id="RU004057"/>
    </source>
</evidence>
<feature type="coiled-coil region" evidence="7">
    <location>
        <begin position="46"/>
        <end position="80"/>
    </location>
</feature>
<protein>
    <recommendedName>
        <fullName evidence="10">MotA/TolQ/ExbB proton channel domain-containing protein</fullName>
    </recommendedName>
</protein>
<dbReference type="AlphaFoldDB" id="A0A222FLH4"/>
<keyword evidence="9" id="KW-0732">Signal</keyword>
<sequence length="446" mass="48520">MKAMFIAIAAMFLGAFAHADEARLQQLLQQTVDYQSNEAQLDKARQAAFRSDLAEQQRLLQQAQAKLAAERQRANELKQAFDDNEIALTEKEEALRMQVGNLGEMFGVVRQVANDLQTVLDDSLTKVEVPERRADLAILAEAKELPDLQQLQNLWHTLLQEMTINGQISAFNAEVIGVDGKPVARDVVRIGTFNALTSDGYLAYDSELQQLRELVRQPAVAEQAASYLASSAAVAPLALDPSRGALLTMTLDSPDLAERIEQGAEVGYIIIALGIIGLLLAGWRLLVLLSVGSKLARQQKQPDQPSEDNPLGRILTVHQNLPHNIDSEVLEARMDEAVLRELPALERGQSIIKLFAGIAPLLGLLGTVTGMIATFQAITNFGTGDPKLMAAGISQALITTVLGLIVAIPLLLAHNWVASRSKRLIQVLDEQSAGLMAEVLERQGRG</sequence>
<evidence type="ECO:0000256" key="4">
    <source>
        <dbReference type="ARBA" id="ARBA00022989"/>
    </source>
</evidence>
<evidence type="ECO:0000313" key="12">
    <source>
        <dbReference type="Proteomes" id="UP000202440"/>
    </source>
</evidence>
<evidence type="ECO:0000313" key="11">
    <source>
        <dbReference type="EMBL" id="ASP39867.1"/>
    </source>
</evidence>
<feature type="signal peptide" evidence="9">
    <location>
        <begin position="1"/>
        <end position="19"/>
    </location>
</feature>
<evidence type="ECO:0000256" key="2">
    <source>
        <dbReference type="ARBA" id="ARBA00022475"/>
    </source>
</evidence>
<feature type="transmembrane region" description="Helical" evidence="8">
    <location>
        <begin position="354"/>
        <end position="378"/>
    </location>
</feature>
<dbReference type="InterPro" id="IPR050790">
    <property type="entry name" value="ExbB/TolQ_transport"/>
</dbReference>
<evidence type="ECO:0000256" key="1">
    <source>
        <dbReference type="ARBA" id="ARBA00004651"/>
    </source>
</evidence>
<dbReference type="InterPro" id="IPR017270">
    <property type="entry name" value="MotA/TolQ/ExbB-rel"/>
</dbReference>
<dbReference type="PANTHER" id="PTHR30625">
    <property type="entry name" value="PROTEIN TOLQ"/>
    <property type="match status" value="1"/>
</dbReference>
<dbReference type="InterPro" id="IPR002898">
    <property type="entry name" value="MotA_ExbB_proton_chnl"/>
</dbReference>